<dbReference type="PANTHER" id="PTHR34488">
    <property type="entry name" value="SI:CH211-245H14.1-RELATED"/>
    <property type="match status" value="1"/>
</dbReference>
<organism evidence="1 2">
    <name type="scientific">Danio rerio</name>
    <name type="common">Zebrafish</name>
    <name type="synonym">Brachydanio rerio</name>
    <dbReference type="NCBI Taxonomy" id="7955"/>
    <lineage>
        <taxon>Eukaryota</taxon>
        <taxon>Metazoa</taxon>
        <taxon>Chordata</taxon>
        <taxon>Craniata</taxon>
        <taxon>Vertebrata</taxon>
        <taxon>Euteleostomi</taxon>
        <taxon>Actinopterygii</taxon>
        <taxon>Neopterygii</taxon>
        <taxon>Teleostei</taxon>
        <taxon>Ostariophysi</taxon>
        <taxon>Cypriniformes</taxon>
        <taxon>Danionidae</taxon>
        <taxon>Danioninae</taxon>
        <taxon>Danio</taxon>
    </lineage>
</organism>
<dbReference type="AGR" id="ZFIN:ZDB-GENE-091204-131"/>
<dbReference type="Proteomes" id="UP000000437">
    <property type="component" value="Chromosome 10"/>
</dbReference>
<accession>A0A8M9PLJ3</accession>
<dbReference type="AlphaFoldDB" id="A0A8M9PLJ3"/>
<dbReference type="KEGG" id="dre:103911726"/>
<evidence type="ECO:0000313" key="1">
    <source>
        <dbReference type="Proteomes" id="UP000000437"/>
    </source>
</evidence>
<evidence type="ECO:0000313" key="2">
    <source>
        <dbReference type="RefSeq" id="XP_021327898.2"/>
    </source>
</evidence>
<dbReference type="PANTHER" id="PTHR34488:SF1">
    <property type="entry name" value="SI:CH211-245H14.1-RELATED"/>
    <property type="match status" value="1"/>
</dbReference>
<reference evidence="2" key="1">
    <citation type="submission" date="2025-08" db="UniProtKB">
        <authorList>
            <consortium name="RefSeq"/>
        </authorList>
    </citation>
    <scope>IDENTIFICATION</scope>
    <source>
        <strain evidence="2">Tuebingen</strain>
        <tissue evidence="2">Fibroblasts and whole tissue</tissue>
    </source>
</reference>
<gene>
    <name evidence="2 3" type="primary">si:dkey-27b3.4</name>
</gene>
<keyword evidence="1" id="KW-1185">Reference proteome</keyword>
<dbReference type="ZFIN" id="ZDB-GENE-091204-131">
    <property type="gene designation" value="si:dkey-27b3.4"/>
</dbReference>
<dbReference type="RefSeq" id="XP_021327898.2">
    <property type="nucleotide sequence ID" value="XM_021472223.3"/>
</dbReference>
<sequence>MKAKESYCITNALPSDPPLVLTSHSFVKEEENGQTMDCAVDDFKRMLHNKASGLKESSSVKKCDVILYFCPITSRAGTDIDAAMKHLNQITSDLQASKLAIVVVLHITFDPDKIISDSEKIIKQENTYAVDCLLCETDGLLECQKNAEAIKKTANHFKSKKLTSFYCLTKDDRNTSSPIYENTESTPLIHSDDSSEGVIQRQEDVPRHEDKLRQADKLRQDACCFCGVCFFFCCGWLCECKPYKRICACCHCQK</sequence>
<evidence type="ECO:0000313" key="3">
    <source>
        <dbReference type="ZFIN" id="ZDB-GENE-091204-131"/>
    </source>
</evidence>
<proteinExistence type="predicted"/>
<protein>
    <submittedName>
        <fullName evidence="2">Uncharacterized protein si:dkey-27b3.4 isoform X1</fullName>
    </submittedName>
</protein>
<name>A0A8M9PLJ3_DANRE</name>